<accession>A0A0K9YIU5</accession>
<dbReference type="PATRIC" id="fig|54915.3.peg.512"/>
<dbReference type="InterPro" id="IPR029068">
    <property type="entry name" value="Glyas_Bleomycin-R_OHBP_Dase"/>
</dbReference>
<dbReference type="PANTHER" id="PTHR43133">
    <property type="entry name" value="RNA POLYMERASE ECF-TYPE SIGMA FACTO"/>
    <property type="match status" value="1"/>
</dbReference>
<keyword evidence="4" id="KW-0238">DNA-binding</keyword>
<evidence type="ECO:0000259" key="6">
    <source>
        <dbReference type="Pfam" id="PF04542"/>
    </source>
</evidence>
<dbReference type="InterPro" id="IPR007627">
    <property type="entry name" value="RNA_pol_sigma70_r2"/>
</dbReference>
<proteinExistence type="inferred from homology"/>
<dbReference type="InterPro" id="IPR013325">
    <property type="entry name" value="RNA_pol_sigma_r2"/>
</dbReference>
<dbReference type="Gene3D" id="1.10.1740.10">
    <property type="match status" value="1"/>
</dbReference>
<dbReference type="NCBIfam" id="TIGR02937">
    <property type="entry name" value="sigma70-ECF"/>
    <property type="match status" value="1"/>
</dbReference>
<comment type="similarity">
    <text evidence="1">Belongs to the sigma-70 factor family. ECF subfamily.</text>
</comment>
<dbReference type="SUPFAM" id="SSF54593">
    <property type="entry name" value="Glyoxalase/Bleomycin resistance protein/Dihydroxybiphenyl dioxygenase"/>
    <property type="match status" value="1"/>
</dbReference>
<evidence type="ECO:0000313" key="11">
    <source>
        <dbReference type="Proteomes" id="UP000319578"/>
    </source>
</evidence>
<dbReference type="InterPro" id="IPR036388">
    <property type="entry name" value="WH-like_DNA-bd_sf"/>
</dbReference>
<dbReference type="Pfam" id="PF08281">
    <property type="entry name" value="Sigma70_r4_2"/>
    <property type="match status" value="1"/>
</dbReference>
<keyword evidence="5" id="KW-0804">Transcription</keyword>
<evidence type="ECO:0000256" key="2">
    <source>
        <dbReference type="ARBA" id="ARBA00023015"/>
    </source>
</evidence>
<dbReference type="SUPFAM" id="SSF88946">
    <property type="entry name" value="Sigma2 domain of RNA polymerase sigma factors"/>
    <property type="match status" value="1"/>
</dbReference>
<comment type="caution">
    <text evidence="9">The sequence shown here is derived from an EMBL/GenBank/DDBJ whole genome shotgun (WGS) entry which is preliminary data.</text>
</comment>
<dbReference type="InterPro" id="IPR014284">
    <property type="entry name" value="RNA_pol_sigma-70_dom"/>
</dbReference>
<evidence type="ECO:0000259" key="7">
    <source>
        <dbReference type="Pfam" id="PF08281"/>
    </source>
</evidence>
<evidence type="ECO:0000256" key="4">
    <source>
        <dbReference type="ARBA" id="ARBA00023125"/>
    </source>
</evidence>
<dbReference type="PANTHER" id="PTHR43133:SF8">
    <property type="entry name" value="RNA POLYMERASE SIGMA FACTOR HI_1459-RELATED"/>
    <property type="match status" value="1"/>
</dbReference>
<dbReference type="Proteomes" id="UP000036834">
    <property type="component" value="Unassembled WGS sequence"/>
</dbReference>
<dbReference type="GO" id="GO:0006352">
    <property type="term" value="P:DNA-templated transcription initiation"/>
    <property type="evidence" value="ECO:0007669"/>
    <property type="project" value="InterPro"/>
</dbReference>
<reference evidence="10" key="1">
    <citation type="submission" date="2015-07" db="EMBL/GenBank/DDBJ databases">
        <title>Genome sequencing project for genomic taxonomy and phylogenomics of Bacillus-like bacteria.</title>
        <authorList>
            <person name="Liu B."/>
            <person name="Wang J."/>
            <person name="Zhu Y."/>
            <person name="Liu G."/>
            <person name="Chen Q."/>
            <person name="Chen Z."/>
            <person name="Lan J."/>
            <person name="Che J."/>
            <person name="Ge C."/>
            <person name="Shi H."/>
            <person name="Pan Z."/>
            <person name="Liu X."/>
        </authorList>
    </citation>
    <scope>NUCLEOTIDE SEQUENCE [LARGE SCALE GENOMIC DNA]</scope>
    <source>
        <strain evidence="10">DSM 9887</strain>
    </source>
</reference>
<gene>
    <name evidence="9" type="ORF">ADS79_32070</name>
    <name evidence="8" type="ORF">BRE01_28130</name>
</gene>
<sequence>MSTTSFSRMEPFLADVRKHCFLLAKHEWDAEDLLQDTLTKAYRSIQQQPERELSKAYLKQIATNAWIDHCRKKQTNRRGEVFDEALHLQKSVPDDPFTIRENFEQLANRLNARQMVLILLIDIFSFTAPETARLLNMTVGAVKEGVKRARHRLQSLASQARGDRDDSDGDLRKRQAAAALVTKEDFEQFLAAFRAGDPYALCDTYLQFAEHGVRIEKVSVRADKLFFSVRDPDGHLITFFQEWP</sequence>
<reference evidence="8 11" key="3">
    <citation type="submission" date="2019-06" db="EMBL/GenBank/DDBJ databases">
        <title>Whole genome shotgun sequence of Brevibacillus reuszeri NBRC 15719.</title>
        <authorList>
            <person name="Hosoyama A."/>
            <person name="Uohara A."/>
            <person name="Ohji S."/>
            <person name="Ichikawa N."/>
        </authorList>
    </citation>
    <scope>NUCLEOTIDE SEQUENCE [LARGE SCALE GENOMIC DNA]</scope>
    <source>
        <strain evidence="8 11">NBRC 15719</strain>
    </source>
</reference>
<dbReference type="GO" id="GO:0003677">
    <property type="term" value="F:DNA binding"/>
    <property type="evidence" value="ECO:0007669"/>
    <property type="project" value="UniProtKB-KW"/>
</dbReference>
<dbReference type="InterPro" id="IPR013249">
    <property type="entry name" value="RNA_pol_sigma70_r4_t2"/>
</dbReference>
<dbReference type="EMBL" id="LGIQ01000017">
    <property type="protein sequence ID" value="KNB68612.1"/>
    <property type="molecule type" value="Genomic_DNA"/>
</dbReference>
<evidence type="ECO:0000256" key="3">
    <source>
        <dbReference type="ARBA" id="ARBA00023082"/>
    </source>
</evidence>
<evidence type="ECO:0000313" key="10">
    <source>
        <dbReference type="Proteomes" id="UP000036834"/>
    </source>
</evidence>
<dbReference type="Gene3D" id="1.10.10.10">
    <property type="entry name" value="Winged helix-like DNA-binding domain superfamily/Winged helix DNA-binding domain"/>
    <property type="match status" value="1"/>
</dbReference>
<evidence type="ECO:0000256" key="5">
    <source>
        <dbReference type="ARBA" id="ARBA00023163"/>
    </source>
</evidence>
<dbReference type="Proteomes" id="UP000319578">
    <property type="component" value="Unassembled WGS sequence"/>
</dbReference>
<feature type="domain" description="RNA polymerase sigma factor 70 region 4 type 2" evidence="7">
    <location>
        <begin position="101"/>
        <end position="153"/>
    </location>
</feature>
<dbReference type="RefSeq" id="WP_049742540.1">
    <property type="nucleotide sequence ID" value="NZ_BJON01000010.1"/>
</dbReference>
<dbReference type="GO" id="GO:0016987">
    <property type="term" value="F:sigma factor activity"/>
    <property type="evidence" value="ECO:0007669"/>
    <property type="project" value="UniProtKB-KW"/>
</dbReference>
<evidence type="ECO:0000256" key="1">
    <source>
        <dbReference type="ARBA" id="ARBA00010641"/>
    </source>
</evidence>
<dbReference type="OrthoDB" id="2381154at2"/>
<organism evidence="9 10">
    <name type="scientific">Brevibacillus reuszeri</name>
    <dbReference type="NCBI Taxonomy" id="54915"/>
    <lineage>
        <taxon>Bacteria</taxon>
        <taxon>Bacillati</taxon>
        <taxon>Bacillota</taxon>
        <taxon>Bacilli</taxon>
        <taxon>Bacillales</taxon>
        <taxon>Paenibacillaceae</taxon>
        <taxon>Brevibacillus</taxon>
    </lineage>
</organism>
<dbReference type="AlphaFoldDB" id="A0A0K9YIU5"/>
<keyword evidence="2" id="KW-0805">Transcription regulation</keyword>
<dbReference type="InterPro" id="IPR039425">
    <property type="entry name" value="RNA_pol_sigma-70-like"/>
</dbReference>
<dbReference type="EMBL" id="BJON01000010">
    <property type="protein sequence ID" value="GED69111.1"/>
    <property type="molecule type" value="Genomic_DNA"/>
</dbReference>
<feature type="domain" description="RNA polymerase sigma-70 region 2" evidence="6">
    <location>
        <begin position="12"/>
        <end position="74"/>
    </location>
</feature>
<reference evidence="9" key="2">
    <citation type="submission" date="2015-07" db="EMBL/GenBank/DDBJ databases">
        <title>MeaNS - Measles Nucleotide Surveillance Program.</title>
        <authorList>
            <person name="Tran T."/>
            <person name="Druce J."/>
        </authorList>
    </citation>
    <scope>NUCLEOTIDE SEQUENCE</scope>
    <source>
        <strain evidence="9">DSM 9887</strain>
    </source>
</reference>
<protein>
    <submittedName>
        <fullName evidence="9">RNA polymerase</fullName>
    </submittedName>
</protein>
<dbReference type="STRING" id="54915.ADS79_32070"/>
<dbReference type="Pfam" id="PF04542">
    <property type="entry name" value="Sigma70_r2"/>
    <property type="match status" value="1"/>
</dbReference>
<keyword evidence="11" id="KW-1185">Reference proteome</keyword>
<evidence type="ECO:0000313" key="8">
    <source>
        <dbReference type="EMBL" id="GED69111.1"/>
    </source>
</evidence>
<dbReference type="InterPro" id="IPR013324">
    <property type="entry name" value="RNA_pol_sigma_r3/r4-like"/>
</dbReference>
<dbReference type="SUPFAM" id="SSF88659">
    <property type="entry name" value="Sigma3 and sigma4 domains of RNA polymerase sigma factors"/>
    <property type="match status" value="1"/>
</dbReference>
<name>A0A0K9YIU5_9BACL</name>
<keyword evidence="3" id="KW-0731">Sigma factor</keyword>
<evidence type="ECO:0000313" key="9">
    <source>
        <dbReference type="EMBL" id="KNB68612.1"/>
    </source>
</evidence>